<dbReference type="PROSITE" id="PS51257">
    <property type="entry name" value="PROKAR_LIPOPROTEIN"/>
    <property type="match status" value="1"/>
</dbReference>
<evidence type="ECO:0000256" key="2">
    <source>
        <dbReference type="SAM" id="Phobius"/>
    </source>
</evidence>
<evidence type="ECO:0000313" key="3">
    <source>
        <dbReference type="EMBL" id="QDU82853.1"/>
    </source>
</evidence>
<proteinExistence type="predicted"/>
<keyword evidence="4" id="KW-1185">Reference proteome</keyword>
<organism evidence="3 4">
    <name type="scientific">Polystyrenella longa</name>
    <dbReference type="NCBI Taxonomy" id="2528007"/>
    <lineage>
        <taxon>Bacteria</taxon>
        <taxon>Pseudomonadati</taxon>
        <taxon>Planctomycetota</taxon>
        <taxon>Planctomycetia</taxon>
        <taxon>Planctomycetales</taxon>
        <taxon>Planctomycetaceae</taxon>
        <taxon>Polystyrenella</taxon>
    </lineage>
</organism>
<dbReference type="RefSeq" id="WP_144999375.1">
    <property type="nucleotide sequence ID" value="NZ_CP036281.1"/>
</dbReference>
<sequence>MRLRGIQFPVSTIRVLCVWIFISATALACSVPVFRYALEQWSSDQYEILVFHKTPLDENSQALVKPYLSESAEDSATASANVNVRLIDLNEDLSEEDQLVWETQQEKNGDGTLPWMAVRYPKNASGFKGHPAYMDAWSAAWSEDNFSKTIDSPARREIARRLIKGETAVWVLLRCGDKELDDAAREALAAALTEANETLKLPEIEEQDIADGLVKIDPALLKVNFTTYELDQNNQDEAAFISMLLGSEEDLWSLKDQPMAFPLFGRGRVLYALIGQGINKDVLIGSCTELIGPCTCQVKEENPGTDVVMNVDWNNLIESTIDIDTELPPLTGLASFSEPEAQADGEPVQSDREKLAELQKAAGLEEEPAEEPASAQASVTGSAASPPVDSEQSVTSAAGTTGEMAPDTLIEIGEVSDPQPVEDENSFMKSILSMVGVGVLLLVIGTFFVMRKTGPDA</sequence>
<protein>
    <submittedName>
        <fullName evidence="3">Uncharacterized protein</fullName>
    </submittedName>
</protein>
<accession>A0A518CUE5</accession>
<dbReference type="EMBL" id="CP036281">
    <property type="protein sequence ID" value="QDU82853.1"/>
    <property type="molecule type" value="Genomic_DNA"/>
</dbReference>
<feature type="region of interest" description="Disordered" evidence="1">
    <location>
        <begin position="361"/>
        <end position="403"/>
    </location>
</feature>
<name>A0A518CUE5_9PLAN</name>
<evidence type="ECO:0000313" key="4">
    <source>
        <dbReference type="Proteomes" id="UP000317178"/>
    </source>
</evidence>
<feature type="compositionally biased region" description="Polar residues" evidence="1">
    <location>
        <begin position="390"/>
        <end position="399"/>
    </location>
</feature>
<keyword evidence="2" id="KW-0812">Transmembrane</keyword>
<evidence type="ECO:0000256" key="1">
    <source>
        <dbReference type="SAM" id="MobiDB-lite"/>
    </source>
</evidence>
<dbReference type="OrthoDB" id="290552at2"/>
<keyword evidence="2" id="KW-1133">Transmembrane helix</keyword>
<dbReference type="AlphaFoldDB" id="A0A518CUE5"/>
<reference evidence="3 4" key="1">
    <citation type="submission" date="2019-02" db="EMBL/GenBank/DDBJ databases">
        <title>Deep-cultivation of Planctomycetes and their phenomic and genomic characterization uncovers novel biology.</title>
        <authorList>
            <person name="Wiegand S."/>
            <person name="Jogler M."/>
            <person name="Boedeker C."/>
            <person name="Pinto D."/>
            <person name="Vollmers J."/>
            <person name="Rivas-Marin E."/>
            <person name="Kohn T."/>
            <person name="Peeters S.H."/>
            <person name="Heuer A."/>
            <person name="Rast P."/>
            <person name="Oberbeckmann S."/>
            <person name="Bunk B."/>
            <person name="Jeske O."/>
            <person name="Meyerdierks A."/>
            <person name="Storesund J.E."/>
            <person name="Kallscheuer N."/>
            <person name="Luecker S."/>
            <person name="Lage O.M."/>
            <person name="Pohl T."/>
            <person name="Merkel B.J."/>
            <person name="Hornburger P."/>
            <person name="Mueller R.-W."/>
            <person name="Bruemmer F."/>
            <person name="Labrenz M."/>
            <person name="Spormann A.M."/>
            <person name="Op den Camp H."/>
            <person name="Overmann J."/>
            <person name="Amann R."/>
            <person name="Jetten M.S.M."/>
            <person name="Mascher T."/>
            <person name="Medema M.H."/>
            <person name="Devos D.P."/>
            <person name="Kaster A.-K."/>
            <person name="Ovreas L."/>
            <person name="Rohde M."/>
            <person name="Galperin M.Y."/>
            <person name="Jogler C."/>
        </authorList>
    </citation>
    <scope>NUCLEOTIDE SEQUENCE [LARGE SCALE GENOMIC DNA]</scope>
    <source>
        <strain evidence="3 4">Pla110</strain>
    </source>
</reference>
<dbReference type="KEGG" id="plon:Pla110_46160"/>
<keyword evidence="2" id="KW-0472">Membrane</keyword>
<feature type="transmembrane region" description="Helical" evidence="2">
    <location>
        <begin position="431"/>
        <end position="450"/>
    </location>
</feature>
<gene>
    <name evidence="3" type="ORF">Pla110_46160</name>
</gene>
<dbReference type="Proteomes" id="UP000317178">
    <property type="component" value="Chromosome"/>
</dbReference>